<gene>
    <name evidence="10" type="ORF">PSM36_0559</name>
</gene>
<feature type="transmembrane region" description="Helical" evidence="8">
    <location>
        <begin position="225"/>
        <end position="246"/>
    </location>
</feature>
<comment type="subcellular location">
    <subcellularLocation>
        <location evidence="1">Cell membrane</location>
        <topology evidence="1">Multi-pass membrane protein</topology>
    </subcellularLocation>
</comment>
<keyword evidence="5 8" id="KW-0812">Transmembrane</keyword>
<dbReference type="Pfam" id="PF12698">
    <property type="entry name" value="ABC2_membrane_3"/>
    <property type="match status" value="1"/>
</dbReference>
<evidence type="ECO:0000256" key="1">
    <source>
        <dbReference type="ARBA" id="ARBA00004651"/>
    </source>
</evidence>
<evidence type="ECO:0000256" key="7">
    <source>
        <dbReference type="ARBA" id="ARBA00023136"/>
    </source>
</evidence>
<keyword evidence="11" id="KW-1185">Reference proteome</keyword>
<sequence>MKRGKNIVAIVRKEALLIWRDKLSVAILFLLPALILLVFGVVLSFEIKELHIAVINERHEPAVERLFAQIEASSSFHIVKRLHHSGEIAAAFGRDDIRMVIVAPGGFTRQLATGQYPDISLFIDASDPKLALAATSIARKIITAFVQEELPEMRPLQKQPVARFLYNPGLRKETASVPGLMMIIFILISSIMLSISFVGEKERGTDKMLAMTPFSTFDIVLGKSLPYLAITIFHIFSVWGVSYFIFHIHIAGNPILFLALNLLFAVNSMAFGLLIASLVDRQLEVAIICWLFLFIPNVFMSGFIFPLMSMPALFRWVAWILPGTSFIEAYRNIVFKGVGLQGNALPFALLLSQLVLLLLASRKGLVKRSGGYR</sequence>
<organism evidence="10 11">
    <name type="scientific">Proteiniphilum saccharofermentans</name>
    <dbReference type="NCBI Taxonomy" id="1642647"/>
    <lineage>
        <taxon>Bacteria</taxon>
        <taxon>Pseudomonadati</taxon>
        <taxon>Bacteroidota</taxon>
        <taxon>Bacteroidia</taxon>
        <taxon>Bacteroidales</taxon>
        <taxon>Dysgonomonadaceae</taxon>
        <taxon>Proteiniphilum</taxon>
    </lineage>
</organism>
<dbReference type="InterPro" id="IPR047817">
    <property type="entry name" value="ABC2_TM_bact-type"/>
</dbReference>
<feature type="transmembrane region" description="Helical" evidence="8">
    <location>
        <begin position="23"/>
        <end position="45"/>
    </location>
</feature>
<protein>
    <submittedName>
        <fullName evidence="10">ABC-2 type transporter</fullName>
    </submittedName>
</protein>
<evidence type="ECO:0000256" key="6">
    <source>
        <dbReference type="ARBA" id="ARBA00022989"/>
    </source>
</evidence>
<feature type="domain" description="ABC transmembrane type-2" evidence="9">
    <location>
        <begin position="131"/>
        <end position="368"/>
    </location>
</feature>
<dbReference type="InterPro" id="IPR013525">
    <property type="entry name" value="ABC2_TM"/>
</dbReference>
<keyword evidence="6 8" id="KW-1133">Transmembrane helix</keyword>
<dbReference type="PROSITE" id="PS51012">
    <property type="entry name" value="ABC_TM2"/>
    <property type="match status" value="1"/>
</dbReference>
<feature type="transmembrane region" description="Helical" evidence="8">
    <location>
        <begin position="285"/>
        <end position="305"/>
    </location>
</feature>
<evidence type="ECO:0000313" key="10">
    <source>
        <dbReference type="EMBL" id="SCD19389.1"/>
    </source>
</evidence>
<evidence type="ECO:0000256" key="3">
    <source>
        <dbReference type="ARBA" id="ARBA00022448"/>
    </source>
</evidence>
<evidence type="ECO:0000313" key="11">
    <source>
        <dbReference type="Proteomes" id="UP000187464"/>
    </source>
</evidence>
<dbReference type="Gene3D" id="3.40.1710.10">
    <property type="entry name" value="abc type-2 transporter like domain"/>
    <property type="match status" value="1"/>
</dbReference>
<keyword evidence="7 8" id="KW-0472">Membrane</keyword>
<comment type="similarity">
    <text evidence="2">Belongs to the ABC-2 integral membrane protein family.</text>
</comment>
<evidence type="ECO:0000256" key="4">
    <source>
        <dbReference type="ARBA" id="ARBA00022475"/>
    </source>
</evidence>
<keyword evidence="4" id="KW-1003">Cell membrane</keyword>
<reference evidence="10 11" key="1">
    <citation type="submission" date="2016-08" db="EMBL/GenBank/DDBJ databases">
        <authorList>
            <person name="Seilhamer J.J."/>
        </authorList>
    </citation>
    <scope>NUCLEOTIDE SEQUENCE [LARGE SCALE GENOMIC DNA]</scope>
    <source>
        <strain evidence="10">M3/6</strain>
    </source>
</reference>
<dbReference type="STRING" id="1642647.PSM36_0559"/>
<dbReference type="InterPro" id="IPR051449">
    <property type="entry name" value="ABC-2_transporter_component"/>
</dbReference>
<dbReference type="RefSeq" id="WP_076928683.1">
    <property type="nucleotide sequence ID" value="NZ_LT605205.1"/>
</dbReference>
<dbReference type="EMBL" id="LT605205">
    <property type="protein sequence ID" value="SCD19389.1"/>
    <property type="molecule type" value="Genomic_DNA"/>
</dbReference>
<dbReference type="KEGG" id="psac:PSM36_0559"/>
<evidence type="ECO:0000259" key="9">
    <source>
        <dbReference type="PROSITE" id="PS51012"/>
    </source>
</evidence>
<evidence type="ECO:0000256" key="2">
    <source>
        <dbReference type="ARBA" id="ARBA00007783"/>
    </source>
</evidence>
<feature type="transmembrane region" description="Helical" evidence="8">
    <location>
        <begin position="258"/>
        <end position="279"/>
    </location>
</feature>
<dbReference type="Proteomes" id="UP000187464">
    <property type="component" value="Chromosome I"/>
</dbReference>
<dbReference type="GO" id="GO:0140359">
    <property type="term" value="F:ABC-type transporter activity"/>
    <property type="evidence" value="ECO:0007669"/>
    <property type="project" value="InterPro"/>
</dbReference>
<evidence type="ECO:0000256" key="5">
    <source>
        <dbReference type="ARBA" id="ARBA00022692"/>
    </source>
</evidence>
<dbReference type="GO" id="GO:0005886">
    <property type="term" value="C:plasma membrane"/>
    <property type="evidence" value="ECO:0007669"/>
    <property type="project" value="UniProtKB-SubCell"/>
</dbReference>
<dbReference type="PANTHER" id="PTHR30294">
    <property type="entry name" value="MEMBRANE COMPONENT OF ABC TRANSPORTER YHHJ-RELATED"/>
    <property type="match status" value="1"/>
</dbReference>
<dbReference type="AlphaFoldDB" id="A0A1R3SZT3"/>
<name>A0A1R3SZT3_9BACT</name>
<feature type="transmembrane region" description="Helical" evidence="8">
    <location>
        <begin position="180"/>
        <end position="199"/>
    </location>
</feature>
<keyword evidence="3" id="KW-0813">Transport</keyword>
<accession>A0A1R3SZT3</accession>
<feature type="transmembrane region" description="Helical" evidence="8">
    <location>
        <begin position="342"/>
        <end position="360"/>
    </location>
</feature>
<dbReference type="PANTHER" id="PTHR30294:SF29">
    <property type="entry name" value="MULTIDRUG ABC TRANSPORTER PERMEASE YBHS-RELATED"/>
    <property type="match status" value="1"/>
</dbReference>
<proteinExistence type="inferred from homology"/>
<evidence type="ECO:0000256" key="8">
    <source>
        <dbReference type="SAM" id="Phobius"/>
    </source>
</evidence>